<dbReference type="Pfam" id="PF18962">
    <property type="entry name" value="Por_Secre_tail"/>
    <property type="match status" value="1"/>
</dbReference>
<gene>
    <name evidence="2" type="ORF">SDC9_30823</name>
</gene>
<proteinExistence type="predicted"/>
<dbReference type="EMBL" id="VSSQ01000195">
    <property type="protein sequence ID" value="MPL84858.1"/>
    <property type="molecule type" value="Genomic_DNA"/>
</dbReference>
<accession>A0A644V0J0</accession>
<dbReference type="AlphaFoldDB" id="A0A644V0J0"/>
<dbReference type="InterPro" id="IPR026444">
    <property type="entry name" value="Secre_tail"/>
</dbReference>
<dbReference type="NCBIfam" id="TIGR04183">
    <property type="entry name" value="Por_Secre_tail"/>
    <property type="match status" value="1"/>
</dbReference>
<sequence>MKGFMILLCIYLLFPLATIAQTSVVFEYDDAGNRARRTISTFKMSEADSAIAELKTLQPDEETEAQRISVYPNPTDGLVNIDFGLPPEPKAYYILTSMNGAQIVRGNLTSTQTQLNLINLGKGTYILQIVNGEEKGKFKIVKQ</sequence>
<evidence type="ECO:0000259" key="1">
    <source>
        <dbReference type="Pfam" id="PF18962"/>
    </source>
</evidence>
<comment type="caution">
    <text evidence="2">The sequence shown here is derived from an EMBL/GenBank/DDBJ whole genome shotgun (WGS) entry which is preliminary data.</text>
</comment>
<evidence type="ECO:0000313" key="2">
    <source>
        <dbReference type="EMBL" id="MPL84858.1"/>
    </source>
</evidence>
<reference evidence="2" key="1">
    <citation type="submission" date="2019-08" db="EMBL/GenBank/DDBJ databases">
        <authorList>
            <person name="Kucharzyk K."/>
            <person name="Murdoch R.W."/>
            <person name="Higgins S."/>
            <person name="Loffler F."/>
        </authorList>
    </citation>
    <scope>NUCLEOTIDE SEQUENCE</scope>
</reference>
<protein>
    <recommendedName>
        <fullName evidence="1">Secretion system C-terminal sorting domain-containing protein</fullName>
    </recommendedName>
</protein>
<name>A0A644V0J0_9ZZZZ</name>
<feature type="domain" description="Secretion system C-terminal sorting" evidence="1">
    <location>
        <begin position="70"/>
        <end position="136"/>
    </location>
</feature>
<organism evidence="2">
    <name type="scientific">bioreactor metagenome</name>
    <dbReference type="NCBI Taxonomy" id="1076179"/>
    <lineage>
        <taxon>unclassified sequences</taxon>
        <taxon>metagenomes</taxon>
        <taxon>ecological metagenomes</taxon>
    </lineage>
</organism>